<dbReference type="InParanoid" id="A0A4W3HS30"/>
<dbReference type="PANTHER" id="PTHR12064">
    <property type="entry name" value="METAL TRANSPORTER CNNM"/>
    <property type="match status" value="1"/>
</dbReference>
<dbReference type="GO" id="GO:0015095">
    <property type="term" value="F:magnesium ion transmembrane transporter activity"/>
    <property type="evidence" value="ECO:0007669"/>
    <property type="project" value="TreeGrafter"/>
</dbReference>
<protein>
    <recommendedName>
        <fullName evidence="1">Metal transporter</fullName>
    </recommendedName>
</protein>
<reference evidence="3" key="4">
    <citation type="submission" date="2025-08" db="UniProtKB">
        <authorList>
            <consortium name="Ensembl"/>
        </authorList>
    </citation>
    <scope>IDENTIFICATION</scope>
</reference>
<proteinExistence type="inferred from homology"/>
<dbReference type="Proteomes" id="UP000314986">
    <property type="component" value="Unassembled WGS sequence"/>
</dbReference>
<dbReference type="InterPro" id="IPR046342">
    <property type="entry name" value="CBS_dom_sf"/>
</dbReference>
<gene>
    <name evidence="3" type="primary">LOC103191000</name>
</gene>
<evidence type="ECO:0000256" key="2">
    <source>
        <dbReference type="SAM" id="MobiDB-lite"/>
    </source>
</evidence>
<reference evidence="4" key="3">
    <citation type="journal article" date="2014" name="Nature">
        <title>Elephant shark genome provides unique insights into gnathostome evolution.</title>
        <authorList>
            <consortium name="International Elephant Shark Genome Sequencing Consortium"/>
            <person name="Venkatesh B."/>
            <person name="Lee A.P."/>
            <person name="Ravi V."/>
            <person name="Maurya A.K."/>
            <person name="Lian M.M."/>
            <person name="Swann J.B."/>
            <person name="Ohta Y."/>
            <person name="Flajnik M.F."/>
            <person name="Sutoh Y."/>
            <person name="Kasahara M."/>
            <person name="Hoon S."/>
            <person name="Gangu V."/>
            <person name="Roy S.W."/>
            <person name="Irimia M."/>
            <person name="Korzh V."/>
            <person name="Kondrychyn I."/>
            <person name="Lim Z.W."/>
            <person name="Tay B.H."/>
            <person name="Tohari S."/>
            <person name="Kong K.W."/>
            <person name="Ho S."/>
            <person name="Lorente-Galdos B."/>
            <person name="Quilez J."/>
            <person name="Marques-Bonet T."/>
            <person name="Raney B.J."/>
            <person name="Ingham P.W."/>
            <person name="Tay A."/>
            <person name="Hillier L.W."/>
            <person name="Minx P."/>
            <person name="Boehm T."/>
            <person name="Wilson R.K."/>
            <person name="Brenner S."/>
            <person name="Warren W.C."/>
        </authorList>
    </citation>
    <scope>NUCLEOTIDE SEQUENCE [LARGE SCALE GENOMIC DNA]</scope>
</reference>
<dbReference type="GO" id="GO:0010960">
    <property type="term" value="P:magnesium ion homeostasis"/>
    <property type="evidence" value="ECO:0007669"/>
    <property type="project" value="InterPro"/>
</dbReference>
<name>A0A4W3HS30_CALMI</name>
<dbReference type="Gene3D" id="3.10.580.10">
    <property type="entry name" value="CBS-domain"/>
    <property type="match status" value="1"/>
</dbReference>
<dbReference type="GeneTree" id="ENSGT00940000156317"/>
<dbReference type="PANTHER" id="PTHR12064:SF26">
    <property type="entry name" value="METAL TRANSPORTER CNNM4"/>
    <property type="match status" value="1"/>
</dbReference>
<feature type="region of interest" description="Disordered" evidence="2">
    <location>
        <begin position="1"/>
        <end position="24"/>
    </location>
</feature>
<reference evidence="4" key="1">
    <citation type="journal article" date="2006" name="Science">
        <title>Ancient noncoding elements conserved in the human genome.</title>
        <authorList>
            <person name="Venkatesh B."/>
            <person name="Kirkness E.F."/>
            <person name="Loh Y.H."/>
            <person name="Halpern A.L."/>
            <person name="Lee A.P."/>
            <person name="Johnson J."/>
            <person name="Dandona N."/>
            <person name="Viswanathan L.D."/>
            <person name="Tay A."/>
            <person name="Venter J.C."/>
            <person name="Strausberg R.L."/>
            <person name="Brenner S."/>
        </authorList>
    </citation>
    <scope>NUCLEOTIDE SEQUENCE [LARGE SCALE GENOMIC DNA]</scope>
</reference>
<feature type="compositionally biased region" description="Gly residues" evidence="2">
    <location>
        <begin position="1"/>
        <end position="11"/>
    </location>
</feature>
<comment type="similarity">
    <text evidence="1">Belongs to the ACDP family.</text>
</comment>
<reference evidence="3" key="5">
    <citation type="submission" date="2025-09" db="UniProtKB">
        <authorList>
            <consortium name="Ensembl"/>
        </authorList>
    </citation>
    <scope>IDENTIFICATION</scope>
</reference>
<sequence>MGSVGGVGTEEGSGCKVNSEGEGDPFYEVLGLVTLEDVIEEIIKSEILDESDMFTDNRSKKKVSQHGRKRDFSAFKPSDSETKVKISPQLLLAAHRFLSTEISHFSPSQMSEKILLRLLKHPEVIHEIKFDESNKRAPEHYLYTRSKPVDYFALILQGKVEVEAGREDMKFETGPFSFYGTMALTTFLGKYPPLLSLSHTPSHAPTPSISPTLSLAPSTPLKSINPAVVYVPDFSVRALSDLQFVKVTRQQYQNGLKASKLDSTPQSPESLHLKINPTVTDKADSVPDETTNLLNEQNALNRKLNHTAGENRI</sequence>
<evidence type="ECO:0000313" key="4">
    <source>
        <dbReference type="Proteomes" id="UP000314986"/>
    </source>
</evidence>
<dbReference type="GO" id="GO:0005886">
    <property type="term" value="C:plasma membrane"/>
    <property type="evidence" value="ECO:0007669"/>
    <property type="project" value="UniProtKB-SubCell"/>
</dbReference>
<keyword evidence="4" id="KW-1185">Reference proteome</keyword>
<dbReference type="Ensembl" id="ENSCMIT00000019382.1">
    <property type="protein sequence ID" value="ENSCMIP00000019021.1"/>
    <property type="gene ID" value="ENSCMIG00000008919.1"/>
</dbReference>
<dbReference type="OMA" id="FEICTNP"/>
<accession>A0A4W3HS30</accession>
<reference evidence="4" key="2">
    <citation type="journal article" date="2007" name="PLoS Biol.">
        <title>Survey sequencing and comparative analysis of the elephant shark (Callorhinchus milii) genome.</title>
        <authorList>
            <person name="Venkatesh B."/>
            <person name="Kirkness E.F."/>
            <person name="Loh Y.H."/>
            <person name="Halpern A.L."/>
            <person name="Lee A.P."/>
            <person name="Johnson J."/>
            <person name="Dandona N."/>
            <person name="Viswanathan L.D."/>
            <person name="Tay A."/>
            <person name="Venter J.C."/>
            <person name="Strausberg R.L."/>
            <person name="Brenner S."/>
        </authorList>
    </citation>
    <scope>NUCLEOTIDE SEQUENCE [LARGE SCALE GENOMIC DNA]</scope>
</reference>
<dbReference type="GO" id="GO:0015081">
    <property type="term" value="F:sodium ion transmembrane transporter activity"/>
    <property type="evidence" value="ECO:0007669"/>
    <property type="project" value="TreeGrafter"/>
</dbReference>
<evidence type="ECO:0000313" key="3">
    <source>
        <dbReference type="Ensembl" id="ENSCMIP00000019021.1"/>
    </source>
</evidence>
<evidence type="ECO:0000256" key="1">
    <source>
        <dbReference type="RuleBase" id="RU369091"/>
    </source>
</evidence>
<dbReference type="Pfam" id="PF25562">
    <property type="entry name" value="CNBH_CNNM2_C"/>
    <property type="match status" value="1"/>
</dbReference>
<dbReference type="STRING" id="7868.ENSCMIP00000019021"/>
<dbReference type="InterPro" id="IPR045095">
    <property type="entry name" value="ACDP"/>
</dbReference>
<comment type="function">
    <text evidence="1">Metal transporter.</text>
</comment>
<organism evidence="3 4">
    <name type="scientific">Callorhinchus milii</name>
    <name type="common">Ghost shark</name>
    <dbReference type="NCBI Taxonomy" id="7868"/>
    <lineage>
        <taxon>Eukaryota</taxon>
        <taxon>Metazoa</taxon>
        <taxon>Chordata</taxon>
        <taxon>Craniata</taxon>
        <taxon>Vertebrata</taxon>
        <taxon>Chondrichthyes</taxon>
        <taxon>Holocephali</taxon>
        <taxon>Chimaeriformes</taxon>
        <taxon>Callorhinchidae</taxon>
        <taxon>Callorhinchus</taxon>
    </lineage>
</organism>
<dbReference type="AlphaFoldDB" id="A0A4W3HS30"/>
<comment type="subcellular location">
    <subcellularLocation>
        <location evidence="1">Cell membrane</location>
        <topology evidence="1">Multi-pass membrane protein</topology>
    </subcellularLocation>
</comment>
<feature type="compositionally biased region" description="Basic residues" evidence="2">
    <location>
        <begin position="59"/>
        <end position="69"/>
    </location>
</feature>
<feature type="region of interest" description="Disordered" evidence="2">
    <location>
        <begin position="56"/>
        <end position="75"/>
    </location>
</feature>